<reference evidence="14 15" key="1">
    <citation type="submission" date="2019-10" db="EMBL/GenBank/DDBJ databases">
        <title>Epibacterium sp. nov., isolated from seawater.</title>
        <authorList>
            <person name="Zhang X."/>
            <person name="Li N."/>
        </authorList>
    </citation>
    <scope>NUCLEOTIDE SEQUENCE [LARGE SCALE GENOMIC DNA]</scope>
    <source>
        <strain evidence="14 15">SM1979</strain>
    </source>
</reference>
<feature type="transmembrane region" description="Helical" evidence="12">
    <location>
        <begin position="479"/>
        <end position="499"/>
    </location>
</feature>
<evidence type="ECO:0000256" key="1">
    <source>
        <dbReference type="ARBA" id="ARBA00004429"/>
    </source>
</evidence>
<dbReference type="AlphaFoldDB" id="A0A843YK16"/>
<dbReference type="GO" id="GO:0005886">
    <property type="term" value="C:plasma membrane"/>
    <property type="evidence" value="ECO:0007669"/>
    <property type="project" value="UniProtKB-SubCell"/>
</dbReference>
<evidence type="ECO:0000256" key="5">
    <source>
        <dbReference type="ARBA" id="ARBA00022475"/>
    </source>
</evidence>
<dbReference type="GO" id="GO:0016758">
    <property type="term" value="F:hexosyltransferase activity"/>
    <property type="evidence" value="ECO:0007669"/>
    <property type="project" value="TreeGrafter"/>
</dbReference>
<feature type="domain" description="Glycosyltransferase 2-like" evidence="13">
    <location>
        <begin position="217"/>
        <end position="441"/>
    </location>
</feature>
<protein>
    <recommendedName>
        <fullName evidence="4">Glucans biosynthesis glucosyltransferase H</fullName>
    </recommendedName>
</protein>
<name>A0A843YK16_9RHOB</name>
<evidence type="ECO:0000256" key="4">
    <source>
        <dbReference type="ARBA" id="ARBA00020585"/>
    </source>
</evidence>
<comment type="subcellular location">
    <subcellularLocation>
        <location evidence="1">Cell inner membrane</location>
        <topology evidence="1">Multi-pass membrane protein</topology>
    </subcellularLocation>
</comment>
<keyword evidence="7" id="KW-0328">Glycosyltransferase</keyword>
<comment type="caution">
    <text evidence="14">The sequence shown here is derived from an EMBL/GenBank/DDBJ whole genome shotgun (WGS) entry which is preliminary data.</text>
</comment>
<evidence type="ECO:0000256" key="6">
    <source>
        <dbReference type="ARBA" id="ARBA00022519"/>
    </source>
</evidence>
<comment type="similarity">
    <text evidence="3">Belongs to the glycosyltransferase 2 family. OpgH subfamily.</text>
</comment>
<feature type="transmembrane region" description="Helical" evidence="12">
    <location>
        <begin position="557"/>
        <end position="577"/>
    </location>
</feature>
<feature type="transmembrane region" description="Helical" evidence="12">
    <location>
        <begin position="43"/>
        <end position="64"/>
    </location>
</feature>
<dbReference type="InterPro" id="IPR029044">
    <property type="entry name" value="Nucleotide-diphossugar_trans"/>
</dbReference>
<evidence type="ECO:0000256" key="7">
    <source>
        <dbReference type="ARBA" id="ARBA00022676"/>
    </source>
</evidence>
<dbReference type="NCBIfam" id="NF003958">
    <property type="entry name" value="PRK05454.2-1"/>
    <property type="match status" value="1"/>
</dbReference>
<dbReference type="RefSeq" id="WP_153216965.1">
    <property type="nucleotide sequence ID" value="NZ_WIBF01000011.1"/>
</dbReference>
<dbReference type="Proteomes" id="UP000444174">
    <property type="component" value="Unassembled WGS sequence"/>
</dbReference>
<dbReference type="PANTHER" id="PTHR43867">
    <property type="entry name" value="CELLULOSE SYNTHASE CATALYTIC SUBUNIT A [UDP-FORMING]"/>
    <property type="match status" value="1"/>
</dbReference>
<keyword evidence="9 12" id="KW-0812">Transmembrane</keyword>
<feature type="transmembrane region" description="Helical" evidence="12">
    <location>
        <begin position="388"/>
        <end position="411"/>
    </location>
</feature>
<evidence type="ECO:0000313" key="14">
    <source>
        <dbReference type="EMBL" id="MQQ09995.1"/>
    </source>
</evidence>
<feature type="transmembrane region" description="Helical" evidence="12">
    <location>
        <begin position="76"/>
        <end position="101"/>
    </location>
</feature>
<dbReference type="Gene3D" id="3.90.550.10">
    <property type="entry name" value="Spore Coat Polysaccharide Biosynthesis Protein SpsA, Chain A"/>
    <property type="match status" value="1"/>
</dbReference>
<proteinExistence type="inferred from homology"/>
<evidence type="ECO:0000256" key="8">
    <source>
        <dbReference type="ARBA" id="ARBA00022679"/>
    </source>
</evidence>
<feature type="transmembrane region" description="Helical" evidence="12">
    <location>
        <begin position="442"/>
        <end position="467"/>
    </location>
</feature>
<dbReference type="NCBIfam" id="NF003962">
    <property type="entry name" value="PRK05454.2-5"/>
    <property type="match status" value="1"/>
</dbReference>
<keyword evidence="10 12" id="KW-1133">Transmembrane helix</keyword>
<keyword evidence="8 14" id="KW-0808">Transferase</keyword>
<keyword evidence="15" id="KW-1185">Reference proteome</keyword>
<evidence type="ECO:0000256" key="2">
    <source>
        <dbReference type="ARBA" id="ARBA00005001"/>
    </source>
</evidence>
<accession>A0A843YK16</accession>
<comment type="pathway">
    <text evidence="2">Glycan metabolism; osmoregulated periplasmic glucan (OPG) biosynthesis.</text>
</comment>
<dbReference type="EMBL" id="WIBF01000011">
    <property type="protein sequence ID" value="MQQ09995.1"/>
    <property type="molecule type" value="Genomic_DNA"/>
</dbReference>
<evidence type="ECO:0000256" key="10">
    <source>
        <dbReference type="ARBA" id="ARBA00022989"/>
    </source>
</evidence>
<keyword evidence="11 12" id="KW-0472">Membrane</keyword>
<evidence type="ECO:0000259" key="13">
    <source>
        <dbReference type="Pfam" id="PF13632"/>
    </source>
</evidence>
<evidence type="ECO:0000256" key="3">
    <source>
        <dbReference type="ARBA" id="ARBA00009337"/>
    </source>
</evidence>
<keyword evidence="5" id="KW-1003">Cell membrane</keyword>
<evidence type="ECO:0000256" key="12">
    <source>
        <dbReference type="SAM" id="Phobius"/>
    </source>
</evidence>
<dbReference type="Pfam" id="PF13632">
    <property type="entry name" value="Glyco_trans_2_3"/>
    <property type="match status" value="1"/>
</dbReference>
<organism evidence="14 15">
    <name type="scientific">Tritonibacter litoralis</name>
    <dbReference type="NCBI Taxonomy" id="2662264"/>
    <lineage>
        <taxon>Bacteria</taxon>
        <taxon>Pseudomonadati</taxon>
        <taxon>Pseudomonadota</taxon>
        <taxon>Alphaproteobacteria</taxon>
        <taxon>Rhodobacterales</taxon>
        <taxon>Paracoccaceae</taxon>
        <taxon>Tritonibacter</taxon>
    </lineage>
</organism>
<dbReference type="InterPro" id="IPR050321">
    <property type="entry name" value="Glycosyltr_2/OpgH_subfam"/>
</dbReference>
<gene>
    <name evidence="14" type="primary">mdoH</name>
    <name evidence="14" type="ORF">GFB49_16130</name>
</gene>
<dbReference type="SUPFAM" id="SSF53448">
    <property type="entry name" value="Nucleotide-diphospho-sugar transferases"/>
    <property type="match status" value="1"/>
</dbReference>
<evidence type="ECO:0000313" key="15">
    <source>
        <dbReference type="Proteomes" id="UP000444174"/>
    </source>
</evidence>
<sequence>MTQDRLLPAEHPLDMPEQDFAAPFRDDQAPAGEPEQQAALWRILSFSPAMIVTALLGWVMYGWFADGGVTVLEGILLALIIFNFFWISFSVSTVLLGLYSLARRTVVRRRGAVTPQKVALLVPVYNEIPWYVLGNAQSMLEELNAQGSNHEYAMFILSDTRDDAIADQERRSVEALQAMLPPTMPLYYRRRADNVGRKVGNITDWVRRWGGAYDAMLVLDADSLMTGRAIAQLTGALARDPGAGLIQSFPQLIGAQSVFGRMQQFANTVYGLALAEGLARWAGHEGNYWGHNAIIRTRAFAACAGLPSLRSLTGKESLIMSHDFVEAGLLRRAGWSVQFLPRIKGSYEETPQTLIDHIQRDRRWCQGNLQHINLLNARGFRAISRFHLFHGAVGYLMAPIWFALLVIWAIIGRGEEASVLTYFSEANPTMPSWPDMSEPRHVLVILLIYAMLLAPKLLAAIALPLSGKRYAEYGGAGQFLLSVLSEIILAILYAPILMVQQMIAVFRTLLGIQRGWAPQARDGGQYSWRTIAICHALETVSGAALCVGIAAGMVSIWLVPIGVSLVLAIPLSALSGMPIRERIGRWMGTHDHFKEPQITQAARAYRAQMRKFLENQPQATAAE</sequence>
<dbReference type="InterPro" id="IPR001173">
    <property type="entry name" value="Glyco_trans_2-like"/>
</dbReference>
<keyword evidence="6" id="KW-0997">Cell inner membrane</keyword>
<evidence type="ECO:0000256" key="11">
    <source>
        <dbReference type="ARBA" id="ARBA00023136"/>
    </source>
</evidence>
<evidence type="ECO:0000256" key="9">
    <source>
        <dbReference type="ARBA" id="ARBA00022692"/>
    </source>
</evidence>
<dbReference type="PANTHER" id="PTHR43867:SF5">
    <property type="entry name" value="GLUCANS BIOSYNTHESIS GLUCOSYLTRANSFERASE H"/>
    <property type="match status" value="1"/>
</dbReference>